<dbReference type="InterPro" id="IPR011009">
    <property type="entry name" value="Kinase-like_dom_sf"/>
</dbReference>
<reference evidence="9" key="1">
    <citation type="submission" date="2016-03" db="EMBL/GenBank/DDBJ databases">
        <authorList>
            <person name="Ploux O."/>
        </authorList>
    </citation>
    <scope>NUCLEOTIDE SEQUENCE [LARGE SCALE GENOMIC DNA]</scope>
    <source>
        <strain evidence="9">UK7</strain>
    </source>
</reference>
<comment type="caution">
    <text evidence="8">The sequence shown here is derived from an EMBL/GenBank/DDBJ whole genome shotgun (WGS) entry which is preliminary data.</text>
</comment>
<dbReference type="GO" id="GO:0005634">
    <property type="term" value="C:nucleus"/>
    <property type="evidence" value="ECO:0007669"/>
    <property type="project" value="TreeGrafter"/>
</dbReference>
<evidence type="ECO:0000256" key="6">
    <source>
        <dbReference type="SAM" id="MobiDB-lite"/>
    </source>
</evidence>
<dbReference type="AlphaFoldDB" id="A0A1E1KRW0"/>
<feature type="domain" description="Protein kinase" evidence="7">
    <location>
        <begin position="350"/>
        <end position="635"/>
    </location>
</feature>
<comment type="similarity">
    <text evidence="5">Belongs to the protein kinase superfamily. Ser/Thr protein kinase family. GCN2 subfamily.</text>
</comment>
<sequence>MFYLPKVYEEPDPTSLPVIAPNLENVDENHIISLEETIGQQQHASTTAVPRSRNIKFTPYNDDETNCLGKSNRSQPVIPIENILADDYDFPEQLGFISVKEKEILEAGSGDGSWGVFRCEHPSCWDVKDKFRFNVFADLANHYKKSHPARIEEETIPCGYESCKRSEDPFTRKDSYRDHLREWHLEDMLKRHKRKHREEEWWNSRIVSPVWWRCVRCLGPSIVVQIDGWTCKTCNQECEAERIYIRKSIVEYPTLRAGSLSEELVINSSRLYADTSTQKSATASVFSEDAASASAMMKSKVPKGEAESQDLATSQTNRSDLGQNSGYASTRAEPQDFTHFEYASHKVVPFTTVEQLGHGSLGSVDAVRHNGEPDGVILARKVIRLPNMARKRLLPLIQQEVSVLRELRHKHIIQIISTYETTSAPRQFGILFFPAGDEDLSHYLERVCEDDFPETDLHLLEKWQYCLASAVEYIHSCNVRHKDIKPSNVICKGGAVFLTDFGSAHQFSAGLTSSTEGYAVGITKMYSAPEVISLDRRGRPADIYSLGCVFAEMATVVGRRSIEDFHEFRSEPIPDEPDRMTLCYYATAHRLGEWFEADAEPWSCYPLILEMLSEDQHLRPSAEKVLSVLVERSRFSECSCRFVSDQDSKSLVYSNLKINSI</sequence>
<dbReference type="PROSITE" id="PS00108">
    <property type="entry name" value="PROTEIN_KINASE_ST"/>
    <property type="match status" value="1"/>
</dbReference>
<dbReference type="GO" id="GO:0005737">
    <property type="term" value="C:cytoplasm"/>
    <property type="evidence" value="ECO:0007669"/>
    <property type="project" value="TreeGrafter"/>
</dbReference>
<dbReference type="Gene3D" id="3.30.200.20">
    <property type="entry name" value="Phosphorylase Kinase, domain 1"/>
    <property type="match status" value="1"/>
</dbReference>
<dbReference type="SMART" id="SM00220">
    <property type="entry name" value="S_TKc"/>
    <property type="match status" value="1"/>
</dbReference>
<evidence type="ECO:0000313" key="8">
    <source>
        <dbReference type="EMBL" id="CZT00749.1"/>
    </source>
</evidence>
<dbReference type="InterPro" id="IPR050339">
    <property type="entry name" value="CC_SR_Kinase"/>
</dbReference>
<dbReference type="PANTHER" id="PTHR11042:SF190">
    <property type="entry name" value="MITOSIS INHIBITOR PROTEIN KINASE MIK1"/>
    <property type="match status" value="1"/>
</dbReference>
<evidence type="ECO:0000256" key="3">
    <source>
        <dbReference type="ARBA" id="ARBA00022777"/>
    </source>
</evidence>
<keyword evidence="3" id="KW-0418">Kinase</keyword>
<dbReference type="Proteomes" id="UP000178129">
    <property type="component" value="Unassembled WGS sequence"/>
</dbReference>
<protein>
    <recommendedName>
        <fullName evidence="7">Protein kinase domain-containing protein</fullName>
    </recommendedName>
</protein>
<evidence type="ECO:0000256" key="2">
    <source>
        <dbReference type="ARBA" id="ARBA00022741"/>
    </source>
</evidence>
<dbReference type="Pfam" id="PF00069">
    <property type="entry name" value="Pkinase"/>
    <property type="match status" value="1"/>
</dbReference>
<dbReference type="EMBL" id="FJUW01000020">
    <property type="protein sequence ID" value="CZT00749.1"/>
    <property type="molecule type" value="Genomic_DNA"/>
</dbReference>
<dbReference type="GO" id="GO:0005524">
    <property type="term" value="F:ATP binding"/>
    <property type="evidence" value="ECO:0007669"/>
    <property type="project" value="UniProtKB-KW"/>
</dbReference>
<accession>A0A1E1KRW0</accession>
<feature type="compositionally biased region" description="Polar residues" evidence="6">
    <location>
        <begin position="310"/>
        <end position="328"/>
    </location>
</feature>
<keyword evidence="9" id="KW-1185">Reference proteome</keyword>
<feature type="region of interest" description="Disordered" evidence="6">
    <location>
        <begin position="296"/>
        <end position="330"/>
    </location>
</feature>
<dbReference type="InterPro" id="IPR008271">
    <property type="entry name" value="Ser/Thr_kinase_AS"/>
</dbReference>
<dbReference type="SUPFAM" id="SSF56112">
    <property type="entry name" value="Protein kinase-like (PK-like)"/>
    <property type="match status" value="1"/>
</dbReference>
<dbReference type="GO" id="GO:0110031">
    <property type="term" value="P:negative regulation of G2/MI transition of meiotic cell cycle"/>
    <property type="evidence" value="ECO:0007669"/>
    <property type="project" value="TreeGrafter"/>
</dbReference>
<dbReference type="STRING" id="914237.A0A1E1KRW0"/>
<name>A0A1E1KRW0_9HELO</name>
<evidence type="ECO:0000259" key="7">
    <source>
        <dbReference type="PROSITE" id="PS50011"/>
    </source>
</evidence>
<gene>
    <name evidence="8" type="ORF">RCO7_03103</name>
</gene>
<dbReference type="PANTHER" id="PTHR11042">
    <property type="entry name" value="EUKARYOTIC TRANSLATION INITIATION FACTOR 2-ALPHA KINASE EIF2-ALPHA KINASE -RELATED"/>
    <property type="match status" value="1"/>
</dbReference>
<proteinExistence type="inferred from homology"/>
<dbReference type="InterPro" id="IPR000719">
    <property type="entry name" value="Prot_kinase_dom"/>
</dbReference>
<keyword evidence="1" id="KW-0808">Transferase</keyword>
<dbReference type="Gene3D" id="1.10.510.10">
    <property type="entry name" value="Transferase(Phosphotransferase) domain 1"/>
    <property type="match status" value="1"/>
</dbReference>
<dbReference type="GO" id="GO:0004672">
    <property type="term" value="F:protein kinase activity"/>
    <property type="evidence" value="ECO:0007669"/>
    <property type="project" value="InterPro"/>
</dbReference>
<evidence type="ECO:0000256" key="1">
    <source>
        <dbReference type="ARBA" id="ARBA00022679"/>
    </source>
</evidence>
<keyword evidence="2" id="KW-0547">Nucleotide-binding</keyword>
<evidence type="ECO:0000313" key="9">
    <source>
        <dbReference type="Proteomes" id="UP000178129"/>
    </source>
</evidence>
<evidence type="ECO:0000256" key="5">
    <source>
        <dbReference type="ARBA" id="ARBA00037982"/>
    </source>
</evidence>
<evidence type="ECO:0000256" key="4">
    <source>
        <dbReference type="ARBA" id="ARBA00022840"/>
    </source>
</evidence>
<organism evidence="8 9">
    <name type="scientific">Rhynchosporium graminicola</name>
    <dbReference type="NCBI Taxonomy" id="2792576"/>
    <lineage>
        <taxon>Eukaryota</taxon>
        <taxon>Fungi</taxon>
        <taxon>Dikarya</taxon>
        <taxon>Ascomycota</taxon>
        <taxon>Pezizomycotina</taxon>
        <taxon>Leotiomycetes</taxon>
        <taxon>Helotiales</taxon>
        <taxon>Ploettnerulaceae</taxon>
        <taxon>Rhynchosporium</taxon>
    </lineage>
</organism>
<dbReference type="InParanoid" id="A0A1E1KRW0"/>
<dbReference type="PROSITE" id="PS50011">
    <property type="entry name" value="PROTEIN_KINASE_DOM"/>
    <property type="match status" value="1"/>
</dbReference>
<keyword evidence="4" id="KW-0067">ATP-binding</keyword>